<keyword evidence="3" id="KW-1185">Reference proteome</keyword>
<feature type="region of interest" description="Disordered" evidence="1">
    <location>
        <begin position="1"/>
        <end position="53"/>
    </location>
</feature>
<dbReference type="AlphaFoldDB" id="A0AA38HSI6"/>
<comment type="caution">
    <text evidence="2">The sequence shown here is derived from an EMBL/GenBank/DDBJ whole genome shotgun (WGS) entry which is preliminary data.</text>
</comment>
<name>A0AA38HSI6_9CUCU</name>
<feature type="compositionally biased region" description="Basic and acidic residues" evidence="1">
    <location>
        <begin position="39"/>
        <end position="53"/>
    </location>
</feature>
<evidence type="ECO:0000256" key="1">
    <source>
        <dbReference type="SAM" id="MobiDB-lite"/>
    </source>
</evidence>
<dbReference type="EMBL" id="JALNTZ010000010">
    <property type="protein sequence ID" value="KAJ3640289.1"/>
    <property type="molecule type" value="Genomic_DNA"/>
</dbReference>
<protein>
    <submittedName>
        <fullName evidence="2">Uncharacterized protein</fullName>
    </submittedName>
</protein>
<gene>
    <name evidence="2" type="ORF">Zmor_003598</name>
</gene>
<feature type="compositionally biased region" description="Polar residues" evidence="1">
    <location>
        <begin position="1"/>
        <end position="13"/>
    </location>
</feature>
<reference evidence="2" key="1">
    <citation type="journal article" date="2023" name="G3 (Bethesda)">
        <title>Whole genome assemblies of Zophobas morio and Tenebrio molitor.</title>
        <authorList>
            <person name="Kaur S."/>
            <person name="Stinson S.A."/>
            <person name="diCenzo G.C."/>
        </authorList>
    </citation>
    <scope>NUCLEOTIDE SEQUENCE</scope>
    <source>
        <strain evidence="2">QUZm001</strain>
    </source>
</reference>
<dbReference type="Proteomes" id="UP001168821">
    <property type="component" value="Unassembled WGS sequence"/>
</dbReference>
<evidence type="ECO:0000313" key="3">
    <source>
        <dbReference type="Proteomes" id="UP001168821"/>
    </source>
</evidence>
<accession>A0AA38HSI6</accession>
<sequence>MNPTFKDITNSDDCTSDDGKRKRDDKEENVFIKSKKTYRSPEKKAMEKSDPNEELREMLRTLLMDNKNKANEMVELKEMMGSMIVEMKEIRKENN</sequence>
<evidence type="ECO:0000313" key="2">
    <source>
        <dbReference type="EMBL" id="KAJ3640289.1"/>
    </source>
</evidence>
<organism evidence="2 3">
    <name type="scientific">Zophobas morio</name>
    <dbReference type="NCBI Taxonomy" id="2755281"/>
    <lineage>
        <taxon>Eukaryota</taxon>
        <taxon>Metazoa</taxon>
        <taxon>Ecdysozoa</taxon>
        <taxon>Arthropoda</taxon>
        <taxon>Hexapoda</taxon>
        <taxon>Insecta</taxon>
        <taxon>Pterygota</taxon>
        <taxon>Neoptera</taxon>
        <taxon>Endopterygota</taxon>
        <taxon>Coleoptera</taxon>
        <taxon>Polyphaga</taxon>
        <taxon>Cucujiformia</taxon>
        <taxon>Tenebrionidae</taxon>
        <taxon>Zophobas</taxon>
    </lineage>
</organism>
<feature type="compositionally biased region" description="Basic and acidic residues" evidence="1">
    <location>
        <begin position="17"/>
        <end position="30"/>
    </location>
</feature>
<proteinExistence type="predicted"/>